<comment type="caution">
    <text evidence="1">The sequence shown here is derived from an EMBL/GenBank/DDBJ whole genome shotgun (WGS) entry which is preliminary data.</text>
</comment>
<gene>
    <name evidence="1" type="ORF">CRP01_26300</name>
</gene>
<proteinExistence type="predicted"/>
<dbReference type="AlphaFoldDB" id="A0A2D0N4T9"/>
<evidence type="ECO:0000313" key="1">
    <source>
        <dbReference type="EMBL" id="PHN03514.1"/>
    </source>
</evidence>
<protein>
    <submittedName>
        <fullName evidence="1">Uncharacterized protein</fullName>
    </submittedName>
</protein>
<evidence type="ECO:0000313" key="2">
    <source>
        <dbReference type="Proteomes" id="UP000223913"/>
    </source>
</evidence>
<reference evidence="1 2" key="1">
    <citation type="submission" date="2017-10" db="EMBL/GenBank/DDBJ databases">
        <title>The draft genome sequence of Lewinella nigricans NBRC 102662.</title>
        <authorList>
            <person name="Wang K."/>
        </authorList>
    </citation>
    <scope>NUCLEOTIDE SEQUENCE [LARGE SCALE GENOMIC DNA]</scope>
    <source>
        <strain evidence="1 2">NBRC 102662</strain>
    </source>
</reference>
<accession>A0A2D0N4T9</accession>
<sequence>MLSTEVVQGALRNGRYLPIVITKFNAVPPLVKLKKRGVETVGNIKFQLFFLTLQYTFRQFPTLFHFYFSGVSIMVRMIA</sequence>
<keyword evidence="2" id="KW-1185">Reference proteome</keyword>
<dbReference type="Proteomes" id="UP000223913">
    <property type="component" value="Unassembled WGS sequence"/>
</dbReference>
<organism evidence="1 2">
    <name type="scientific">Flavilitoribacter nigricans (strain ATCC 23147 / DSM 23189 / NBRC 102662 / NCIMB 1420 / SS-2)</name>
    <name type="common">Lewinella nigricans</name>
    <dbReference type="NCBI Taxonomy" id="1122177"/>
    <lineage>
        <taxon>Bacteria</taxon>
        <taxon>Pseudomonadati</taxon>
        <taxon>Bacteroidota</taxon>
        <taxon>Saprospiria</taxon>
        <taxon>Saprospirales</taxon>
        <taxon>Lewinellaceae</taxon>
        <taxon>Flavilitoribacter</taxon>
    </lineage>
</organism>
<dbReference type="EMBL" id="PDUD01000031">
    <property type="protein sequence ID" value="PHN03514.1"/>
    <property type="molecule type" value="Genomic_DNA"/>
</dbReference>
<name>A0A2D0N4T9_FLAN2</name>